<dbReference type="RefSeq" id="WP_154221462.1">
    <property type="nucleotide sequence ID" value="NZ_CP107525.1"/>
</dbReference>
<gene>
    <name evidence="1" type="ORF">OIE46_01335</name>
</gene>
<sequence length="309" mass="34525">MLSLYWNGFMPRIVVEGYQPAGHGSNKEAHETTNQNQEKLQNWFNAPANWEKLAEQLTKKLGADKFKNVTLTNPIVTYEEITVDKYTWKNPKVTFAVEAKPGYQLASGAGTSTTLELKIRVLYTSESSTQNLLTIQEASSSAAPSGANTADHAKTIKDVNVYLNYTGPAIVLDTTLPEVGNANNTIINGTSPITDETLAAKVKTLFNKTTNTNDPTELMLAITKYVQTFDPKYLSTRTDNGYRAWVSWMWTNRSALSQRELKQPADIFLQQMKDDTEAVYLPIGGTTDDKWLNTFLIRIPLNKFVKAIL</sequence>
<dbReference type="Proteomes" id="UP001164481">
    <property type="component" value="Chromosome"/>
</dbReference>
<accession>A0AAX3F0P1</accession>
<evidence type="ECO:0000313" key="2">
    <source>
        <dbReference type="Proteomes" id="UP001164481"/>
    </source>
</evidence>
<proteinExistence type="predicted"/>
<dbReference type="EMBL" id="CP107525">
    <property type="protein sequence ID" value="UZW64704.1"/>
    <property type="molecule type" value="Genomic_DNA"/>
</dbReference>
<protein>
    <submittedName>
        <fullName evidence="1">Hemagglutinin</fullName>
    </submittedName>
</protein>
<reference evidence="1" key="1">
    <citation type="submission" date="2022-10" db="EMBL/GenBank/DDBJ databases">
        <authorList>
            <person name="Wei X."/>
        </authorList>
    </citation>
    <scope>NUCLEOTIDE SEQUENCE</scope>
    <source>
        <strain evidence="1">SD2</strain>
    </source>
</reference>
<evidence type="ECO:0000313" key="1">
    <source>
        <dbReference type="EMBL" id="UZW64704.1"/>
    </source>
</evidence>
<organism evidence="1 2">
    <name type="scientific">Mycoplasmopsis synoviae</name>
    <name type="common">Mycoplasma synoviae</name>
    <dbReference type="NCBI Taxonomy" id="2109"/>
    <lineage>
        <taxon>Bacteria</taxon>
        <taxon>Bacillati</taxon>
        <taxon>Mycoplasmatota</taxon>
        <taxon>Mycoplasmoidales</taxon>
        <taxon>Metamycoplasmataceae</taxon>
        <taxon>Mycoplasmopsis</taxon>
    </lineage>
</organism>
<dbReference type="AlphaFoldDB" id="A0AAX3F0P1"/>
<name>A0AAX3F0P1_MYCSY</name>
<reference evidence="1" key="2">
    <citation type="submission" date="2022-11" db="EMBL/GenBank/DDBJ databases">
        <title>complete genomes of mycoplasma synoviae ZX313 strain and SD2 strain.</title>
        <authorList>
            <person name="Zhong Q."/>
        </authorList>
    </citation>
    <scope>NUCLEOTIDE SEQUENCE</scope>
    <source>
        <strain evidence="1">SD2</strain>
    </source>
</reference>